<evidence type="ECO:0000256" key="1">
    <source>
        <dbReference type="ARBA" id="ARBA00004651"/>
    </source>
</evidence>
<dbReference type="RefSeq" id="WP_349229028.1">
    <property type="nucleotide sequence ID" value="NZ_JBBMFJ010000010.1"/>
</dbReference>
<gene>
    <name evidence="9" type="ORF">WMO41_06405</name>
</gene>
<evidence type="ECO:0000256" key="6">
    <source>
        <dbReference type="ARBA" id="ARBA00023136"/>
    </source>
</evidence>
<comment type="subcellular location">
    <subcellularLocation>
        <location evidence="1">Cell membrane</location>
        <topology evidence="1">Multi-pass membrane protein</topology>
    </subcellularLocation>
</comment>
<evidence type="ECO:0000256" key="5">
    <source>
        <dbReference type="ARBA" id="ARBA00022989"/>
    </source>
</evidence>
<comment type="similarity">
    <text evidence="2">Belongs to the GSP F family.</text>
</comment>
<dbReference type="Pfam" id="PF00482">
    <property type="entry name" value="T2SSF"/>
    <property type="match status" value="2"/>
</dbReference>
<name>A0ABV1HKE1_9FIRM</name>
<evidence type="ECO:0000313" key="10">
    <source>
        <dbReference type="Proteomes" id="UP001437460"/>
    </source>
</evidence>
<sequence>MPNFSYRALGRDGKEVRGVLQAENQTAAASRIRDNYPVLLSISRQAEKKKTANILETEIGNKKISAKNLSILCSQFAITLRSGMSVARAMQMLAGQCSDKRLRKVMEEAGKEVAAGSTVAAALEQYQERFPLTFIETIRAGEQSGTLDKSFDRLYKFYDKAYKTTEKIKGALTYPMFVIAIAVVVVIVVMAKVIPTLADVFADLGGELPLITRMLIGTSDFFAKWWILMLAVLLGLKLLSATYSRTENGKIQKAQLALKLPLIGTINRMNAAAQFANTMSVLLAAGITLDQAIDTTAKVMDNALFQTEVRSMKEGIEQGRTLSDCLRGKPCFPQTMIDMCAVGEETGELEETLENVADYYTNEADYRVQRLLAMLEPTLLVLLSIFAGIIVISIYLPIFTMYDLM</sequence>
<feature type="domain" description="Type II secretion system protein GspF" evidence="8">
    <location>
        <begin position="275"/>
        <end position="397"/>
    </location>
</feature>
<dbReference type="InterPro" id="IPR003004">
    <property type="entry name" value="GspF/PilC"/>
</dbReference>
<feature type="transmembrane region" description="Helical" evidence="7">
    <location>
        <begin position="172"/>
        <end position="194"/>
    </location>
</feature>
<comment type="caution">
    <text evidence="9">The sequence shown here is derived from an EMBL/GenBank/DDBJ whole genome shotgun (WGS) entry which is preliminary data.</text>
</comment>
<keyword evidence="6 7" id="KW-0472">Membrane</keyword>
<evidence type="ECO:0000256" key="4">
    <source>
        <dbReference type="ARBA" id="ARBA00022692"/>
    </source>
</evidence>
<keyword evidence="5 7" id="KW-1133">Transmembrane helix</keyword>
<accession>A0ABV1HKE1</accession>
<dbReference type="PRINTS" id="PR00812">
    <property type="entry name" value="BCTERIALGSPF"/>
</dbReference>
<dbReference type="Gene3D" id="1.20.81.30">
    <property type="entry name" value="Type II secretion system (T2SS), domain F"/>
    <property type="match status" value="2"/>
</dbReference>
<organism evidence="9 10">
    <name type="scientific">Ventrimonas faecis</name>
    <dbReference type="NCBI Taxonomy" id="3133170"/>
    <lineage>
        <taxon>Bacteria</taxon>
        <taxon>Bacillati</taxon>
        <taxon>Bacillota</taxon>
        <taxon>Clostridia</taxon>
        <taxon>Lachnospirales</taxon>
        <taxon>Lachnospiraceae</taxon>
        <taxon>Ventrimonas</taxon>
    </lineage>
</organism>
<proteinExistence type="inferred from homology"/>
<feature type="transmembrane region" description="Helical" evidence="7">
    <location>
        <begin position="379"/>
        <end position="402"/>
    </location>
</feature>
<protein>
    <submittedName>
        <fullName evidence="9">Type II secretion system F family protein</fullName>
    </submittedName>
</protein>
<dbReference type="EMBL" id="JBBMFJ010000010">
    <property type="protein sequence ID" value="MEQ2562792.1"/>
    <property type="molecule type" value="Genomic_DNA"/>
</dbReference>
<evidence type="ECO:0000259" key="8">
    <source>
        <dbReference type="Pfam" id="PF00482"/>
    </source>
</evidence>
<keyword evidence="3" id="KW-1003">Cell membrane</keyword>
<evidence type="ECO:0000256" key="2">
    <source>
        <dbReference type="ARBA" id="ARBA00005745"/>
    </source>
</evidence>
<feature type="transmembrane region" description="Helical" evidence="7">
    <location>
        <begin position="225"/>
        <end position="243"/>
    </location>
</feature>
<keyword evidence="4 7" id="KW-0812">Transmembrane</keyword>
<dbReference type="InterPro" id="IPR018076">
    <property type="entry name" value="T2SS_GspF_dom"/>
</dbReference>
<dbReference type="PANTHER" id="PTHR30012">
    <property type="entry name" value="GENERAL SECRETION PATHWAY PROTEIN"/>
    <property type="match status" value="1"/>
</dbReference>
<evidence type="ECO:0000256" key="3">
    <source>
        <dbReference type="ARBA" id="ARBA00022475"/>
    </source>
</evidence>
<reference evidence="9 10" key="1">
    <citation type="submission" date="2024-03" db="EMBL/GenBank/DDBJ databases">
        <title>Human intestinal bacterial collection.</title>
        <authorList>
            <person name="Pauvert C."/>
            <person name="Hitch T.C.A."/>
            <person name="Clavel T."/>
        </authorList>
    </citation>
    <scope>NUCLEOTIDE SEQUENCE [LARGE SCALE GENOMIC DNA]</scope>
    <source>
        <strain evidence="9 10">CLA-AP-H27</strain>
    </source>
</reference>
<dbReference type="PANTHER" id="PTHR30012:SF0">
    <property type="entry name" value="TYPE II SECRETION SYSTEM PROTEIN F-RELATED"/>
    <property type="match status" value="1"/>
</dbReference>
<dbReference type="Proteomes" id="UP001437460">
    <property type="component" value="Unassembled WGS sequence"/>
</dbReference>
<evidence type="ECO:0000313" key="9">
    <source>
        <dbReference type="EMBL" id="MEQ2562792.1"/>
    </source>
</evidence>
<feature type="domain" description="Type II secretion system protein GspF" evidence="8">
    <location>
        <begin position="73"/>
        <end position="195"/>
    </location>
</feature>
<keyword evidence="10" id="KW-1185">Reference proteome</keyword>
<dbReference type="InterPro" id="IPR042094">
    <property type="entry name" value="T2SS_GspF_sf"/>
</dbReference>
<evidence type="ECO:0000256" key="7">
    <source>
        <dbReference type="SAM" id="Phobius"/>
    </source>
</evidence>